<evidence type="ECO:0000313" key="3">
    <source>
        <dbReference type="Proteomes" id="UP001266305"/>
    </source>
</evidence>
<dbReference type="EMBL" id="JASSZA010000008">
    <property type="protein sequence ID" value="KAK2104076.1"/>
    <property type="molecule type" value="Genomic_DNA"/>
</dbReference>
<evidence type="ECO:0000313" key="2">
    <source>
        <dbReference type="EMBL" id="KAK2104076.1"/>
    </source>
</evidence>
<gene>
    <name evidence="2" type="ORF">P7K49_017932</name>
</gene>
<evidence type="ECO:0000256" key="1">
    <source>
        <dbReference type="SAM" id="MobiDB-lite"/>
    </source>
</evidence>
<protein>
    <submittedName>
        <fullName evidence="2">Uncharacterized protein</fullName>
    </submittedName>
</protein>
<proteinExistence type="predicted"/>
<dbReference type="Proteomes" id="UP001266305">
    <property type="component" value="Unassembled WGS sequence"/>
</dbReference>
<sequence length="136" mass="15177">MRRDDLPGLQENQPKSKKVEMISQETHPSTTVRLDATAPIHATLFFQDPLNAGRVTDGPLIQSSYMSNDQRKVWCKEKRSENIKCCQHVSVQGSDSADEMGEQQPPGFLYSNTISIAAAVDFNIQVRLSDEIHSST</sequence>
<organism evidence="2 3">
    <name type="scientific">Saguinus oedipus</name>
    <name type="common">Cotton-top tamarin</name>
    <name type="synonym">Oedipomidas oedipus</name>
    <dbReference type="NCBI Taxonomy" id="9490"/>
    <lineage>
        <taxon>Eukaryota</taxon>
        <taxon>Metazoa</taxon>
        <taxon>Chordata</taxon>
        <taxon>Craniata</taxon>
        <taxon>Vertebrata</taxon>
        <taxon>Euteleostomi</taxon>
        <taxon>Mammalia</taxon>
        <taxon>Eutheria</taxon>
        <taxon>Euarchontoglires</taxon>
        <taxon>Primates</taxon>
        <taxon>Haplorrhini</taxon>
        <taxon>Platyrrhini</taxon>
        <taxon>Cebidae</taxon>
        <taxon>Callitrichinae</taxon>
        <taxon>Saguinus</taxon>
    </lineage>
</organism>
<feature type="region of interest" description="Disordered" evidence="1">
    <location>
        <begin position="1"/>
        <end position="28"/>
    </location>
</feature>
<name>A0ABQ9V4N5_SAGOE</name>
<comment type="caution">
    <text evidence="2">The sequence shown here is derived from an EMBL/GenBank/DDBJ whole genome shotgun (WGS) entry which is preliminary data.</text>
</comment>
<keyword evidence="3" id="KW-1185">Reference proteome</keyword>
<reference evidence="2 3" key="1">
    <citation type="submission" date="2023-05" db="EMBL/GenBank/DDBJ databases">
        <title>B98-5 Cell Line De Novo Hybrid Assembly: An Optical Mapping Approach.</title>
        <authorList>
            <person name="Kananen K."/>
            <person name="Auerbach J.A."/>
            <person name="Kautto E."/>
            <person name="Blachly J.S."/>
        </authorList>
    </citation>
    <scope>NUCLEOTIDE SEQUENCE [LARGE SCALE GENOMIC DNA]</scope>
    <source>
        <strain evidence="2">B95-8</strain>
        <tissue evidence="2">Cell line</tissue>
    </source>
</reference>
<accession>A0ABQ9V4N5</accession>